<comment type="caution">
    <text evidence="2">The sequence shown here is derived from an EMBL/GenBank/DDBJ whole genome shotgun (WGS) entry which is preliminary data.</text>
</comment>
<dbReference type="Pfam" id="PF13672">
    <property type="entry name" value="PP2C_2"/>
    <property type="match status" value="1"/>
</dbReference>
<evidence type="ECO:0000259" key="1">
    <source>
        <dbReference type="PROSITE" id="PS51746"/>
    </source>
</evidence>
<feature type="domain" description="PPM-type phosphatase" evidence="1">
    <location>
        <begin position="54"/>
        <end position="298"/>
    </location>
</feature>
<proteinExistence type="predicted"/>
<accession>A0ABU2NAC3</accession>
<dbReference type="EMBL" id="JAVREJ010000010">
    <property type="protein sequence ID" value="MDT0350901.1"/>
    <property type="molecule type" value="Genomic_DNA"/>
</dbReference>
<dbReference type="RefSeq" id="WP_311556952.1">
    <property type="nucleotide sequence ID" value="NZ_JAVREJ010000010.1"/>
</dbReference>
<dbReference type="InterPro" id="IPR001932">
    <property type="entry name" value="PPM-type_phosphatase-like_dom"/>
</dbReference>
<protein>
    <submittedName>
        <fullName evidence="2">Protein phosphatase 2C domain-containing protein</fullName>
    </submittedName>
</protein>
<dbReference type="SMART" id="SM00331">
    <property type="entry name" value="PP2C_SIG"/>
    <property type="match status" value="1"/>
</dbReference>
<sequence length="305" mass="30487">MTTEISTVVLCPRCGTSPVAGDRFCETCGADLRERPAATASGTADHVEITLDGGGAAVSDREYVRTRNEDAVALKSVDAAEAPLRAVAVVCDGVSSVRSSELAARAAADAALDVLLEGTAGEGHTRRAVAAAAAAAAALVPRGTPEPPACTLVCGVHDLADGVLTVGWVGDSRAYWLAEPGAAEPARLLTADHTAEAAAAAGTLDPALAAVRPDAITRWLGADGDAEPDLVALTPAGPGALLLCTDGLWKYLPDADVLAALALPALRSGGPHAAAAALTAAALTAGGADNVTVAVLPVHLHQEER</sequence>
<dbReference type="SMART" id="SM00332">
    <property type="entry name" value="PP2Cc"/>
    <property type="match status" value="1"/>
</dbReference>
<dbReference type="Gene3D" id="3.60.40.10">
    <property type="entry name" value="PPM-type phosphatase domain"/>
    <property type="match status" value="1"/>
</dbReference>
<gene>
    <name evidence="2" type="ORF">RM445_15320</name>
</gene>
<name>A0ABU2NAC3_9PSEU</name>
<evidence type="ECO:0000313" key="3">
    <source>
        <dbReference type="Proteomes" id="UP001183202"/>
    </source>
</evidence>
<reference evidence="3" key="1">
    <citation type="submission" date="2023-07" db="EMBL/GenBank/DDBJ databases">
        <title>30 novel species of actinomycetes from the DSMZ collection.</title>
        <authorList>
            <person name="Nouioui I."/>
        </authorList>
    </citation>
    <scope>NUCLEOTIDE SEQUENCE [LARGE SCALE GENOMIC DNA]</scope>
    <source>
        <strain evidence="3">DSM 45834</strain>
    </source>
</reference>
<dbReference type="InterPro" id="IPR036457">
    <property type="entry name" value="PPM-type-like_dom_sf"/>
</dbReference>
<evidence type="ECO:0000313" key="2">
    <source>
        <dbReference type="EMBL" id="MDT0350901.1"/>
    </source>
</evidence>
<dbReference type="SUPFAM" id="SSF81606">
    <property type="entry name" value="PP2C-like"/>
    <property type="match status" value="1"/>
</dbReference>
<dbReference type="Proteomes" id="UP001183202">
    <property type="component" value="Unassembled WGS sequence"/>
</dbReference>
<dbReference type="PROSITE" id="PS51746">
    <property type="entry name" value="PPM_2"/>
    <property type="match status" value="1"/>
</dbReference>
<keyword evidence="3" id="KW-1185">Reference proteome</keyword>
<organism evidence="2 3">
    <name type="scientific">Pseudonocardia charpentierae</name>
    <dbReference type="NCBI Taxonomy" id="3075545"/>
    <lineage>
        <taxon>Bacteria</taxon>
        <taxon>Bacillati</taxon>
        <taxon>Actinomycetota</taxon>
        <taxon>Actinomycetes</taxon>
        <taxon>Pseudonocardiales</taxon>
        <taxon>Pseudonocardiaceae</taxon>
        <taxon>Pseudonocardia</taxon>
    </lineage>
</organism>